<gene>
    <name evidence="7" type="ORF">K7G82_18960</name>
</gene>
<dbReference type="EMBL" id="JAINVV010000009">
    <property type="protein sequence ID" value="MBY8824393.1"/>
    <property type="molecule type" value="Genomic_DNA"/>
</dbReference>
<dbReference type="InterPro" id="IPR007627">
    <property type="entry name" value="RNA_pol_sigma70_r2"/>
</dbReference>
<dbReference type="SUPFAM" id="SSF88659">
    <property type="entry name" value="Sigma3 and sigma4 domains of RNA polymerase sigma factors"/>
    <property type="match status" value="1"/>
</dbReference>
<dbReference type="InterPro" id="IPR036388">
    <property type="entry name" value="WH-like_DNA-bd_sf"/>
</dbReference>
<dbReference type="Pfam" id="PF04542">
    <property type="entry name" value="Sigma70_r2"/>
    <property type="match status" value="1"/>
</dbReference>
<evidence type="ECO:0000313" key="8">
    <source>
        <dbReference type="Proteomes" id="UP000706039"/>
    </source>
</evidence>
<keyword evidence="8" id="KW-1185">Reference proteome</keyword>
<dbReference type="PANTHER" id="PTHR43133">
    <property type="entry name" value="RNA POLYMERASE ECF-TYPE SIGMA FACTO"/>
    <property type="match status" value="1"/>
</dbReference>
<reference evidence="7 8" key="1">
    <citation type="submission" date="2021-08" db="EMBL/GenBank/DDBJ databases">
        <authorList>
            <person name="Tuo L."/>
        </authorList>
    </citation>
    <scope>NUCLEOTIDE SEQUENCE [LARGE SCALE GENOMIC DNA]</scope>
    <source>
        <strain evidence="7 8">JCM 31229</strain>
    </source>
</reference>
<keyword evidence="4" id="KW-0804">Transcription</keyword>
<accession>A0ABS7PSS6</accession>
<dbReference type="InterPro" id="IPR014284">
    <property type="entry name" value="RNA_pol_sigma-70_dom"/>
</dbReference>
<evidence type="ECO:0000256" key="3">
    <source>
        <dbReference type="ARBA" id="ARBA00023082"/>
    </source>
</evidence>
<dbReference type="InterPro" id="IPR013249">
    <property type="entry name" value="RNA_pol_sigma70_r4_t2"/>
</dbReference>
<dbReference type="InterPro" id="IPR013325">
    <property type="entry name" value="RNA_pol_sigma_r2"/>
</dbReference>
<dbReference type="InterPro" id="IPR013324">
    <property type="entry name" value="RNA_pol_sigma_r3/r4-like"/>
</dbReference>
<sequence length="163" mass="17956">MAREEAFQTLLGEHGPMLARIAASYEADPAKRQELQQDILAAVWRSLPSFRGDASIRTFLARIAHNRAISHVARAAAEPRMAELDEAIPCGQPSPFDEIERNDQQRRLMAAVRTLPLSAREPVVLTLEGFTPREIAAMLGLTANSVSIRLTRAKEMLRAALGS</sequence>
<dbReference type="Proteomes" id="UP000706039">
    <property type="component" value="Unassembled WGS sequence"/>
</dbReference>
<keyword evidence="3" id="KW-0731">Sigma factor</keyword>
<evidence type="ECO:0000256" key="2">
    <source>
        <dbReference type="ARBA" id="ARBA00023015"/>
    </source>
</evidence>
<dbReference type="NCBIfam" id="TIGR02937">
    <property type="entry name" value="sigma70-ECF"/>
    <property type="match status" value="1"/>
</dbReference>
<evidence type="ECO:0000256" key="4">
    <source>
        <dbReference type="ARBA" id="ARBA00023163"/>
    </source>
</evidence>
<dbReference type="PANTHER" id="PTHR43133:SF45">
    <property type="entry name" value="RNA POLYMERASE ECF-TYPE SIGMA FACTOR"/>
    <property type="match status" value="1"/>
</dbReference>
<comment type="caution">
    <text evidence="7">The sequence shown here is derived from an EMBL/GenBank/DDBJ whole genome shotgun (WGS) entry which is preliminary data.</text>
</comment>
<comment type="similarity">
    <text evidence="1">Belongs to the sigma-70 factor family. ECF subfamily.</text>
</comment>
<dbReference type="InterPro" id="IPR039425">
    <property type="entry name" value="RNA_pol_sigma-70-like"/>
</dbReference>
<dbReference type="SUPFAM" id="SSF88946">
    <property type="entry name" value="Sigma2 domain of RNA polymerase sigma factors"/>
    <property type="match status" value="1"/>
</dbReference>
<evidence type="ECO:0000259" key="5">
    <source>
        <dbReference type="Pfam" id="PF04542"/>
    </source>
</evidence>
<organism evidence="7 8">
    <name type="scientific">Sphingomonas colocasiae</name>
    <dbReference type="NCBI Taxonomy" id="1848973"/>
    <lineage>
        <taxon>Bacteria</taxon>
        <taxon>Pseudomonadati</taxon>
        <taxon>Pseudomonadota</taxon>
        <taxon>Alphaproteobacteria</taxon>
        <taxon>Sphingomonadales</taxon>
        <taxon>Sphingomonadaceae</taxon>
        <taxon>Sphingomonas</taxon>
    </lineage>
</organism>
<evidence type="ECO:0000313" key="7">
    <source>
        <dbReference type="EMBL" id="MBY8824393.1"/>
    </source>
</evidence>
<dbReference type="Gene3D" id="1.10.1740.10">
    <property type="match status" value="1"/>
</dbReference>
<proteinExistence type="inferred from homology"/>
<name>A0ABS7PSS6_9SPHN</name>
<dbReference type="Gene3D" id="1.10.10.10">
    <property type="entry name" value="Winged helix-like DNA-binding domain superfamily/Winged helix DNA-binding domain"/>
    <property type="match status" value="1"/>
</dbReference>
<feature type="domain" description="RNA polymerase sigma factor 70 region 4 type 2" evidence="6">
    <location>
        <begin position="106"/>
        <end position="157"/>
    </location>
</feature>
<feature type="domain" description="RNA polymerase sigma-70 region 2" evidence="5">
    <location>
        <begin position="12"/>
        <end position="76"/>
    </location>
</feature>
<evidence type="ECO:0000256" key="1">
    <source>
        <dbReference type="ARBA" id="ARBA00010641"/>
    </source>
</evidence>
<dbReference type="RefSeq" id="WP_222991505.1">
    <property type="nucleotide sequence ID" value="NZ_JAINVV010000009.1"/>
</dbReference>
<evidence type="ECO:0000259" key="6">
    <source>
        <dbReference type="Pfam" id="PF08281"/>
    </source>
</evidence>
<protein>
    <submittedName>
        <fullName evidence="7">Sigma-70 family RNA polymerase sigma factor</fullName>
    </submittedName>
</protein>
<dbReference type="Pfam" id="PF08281">
    <property type="entry name" value="Sigma70_r4_2"/>
    <property type="match status" value="1"/>
</dbReference>
<keyword evidence="2" id="KW-0805">Transcription regulation</keyword>